<dbReference type="Gene3D" id="3.40.50.300">
    <property type="entry name" value="P-loop containing nucleotide triphosphate hydrolases"/>
    <property type="match status" value="1"/>
</dbReference>
<evidence type="ECO:0000313" key="2">
    <source>
        <dbReference type="EMBL" id="TWT76557.1"/>
    </source>
</evidence>
<dbReference type="AlphaFoldDB" id="A0A5C5YNZ7"/>
<dbReference type="EMBL" id="SJPJ01000002">
    <property type="protein sequence ID" value="TWT76557.1"/>
    <property type="molecule type" value="Genomic_DNA"/>
</dbReference>
<feature type="compositionally biased region" description="Pro residues" evidence="1">
    <location>
        <begin position="56"/>
        <end position="67"/>
    </location>
</feature>
<feature type="region of interest" description="Disordered" evidence="1">
    <location>
        <begin position="1"/>
        <end position="133"/>
    </location>
</feature>
<protein>
    <recommendedName>
        <fullName evidence="4">AAA+ ATPase domain-containing protein</fullName>
    </recommendedName>
</protein>
<evidence type="ECO:0008006" key="4">
    <source>
        <dbReference type="Google" id="ProtNLM"/>
    </source>
</evidence>
<dbReference type="InterPro" id="IPR027417">
    <property type="entry name" value="P-loop_NTPase"/>
</dbReference>
<dbReference type="SUPFAM" id="SSF52540">
    <property type="entry name" value="P-loop containing nucleoside triphosphate hydrolases"/>
    <property type="match status" value="1"/>
</dbReference>
<reference evidence="2 3" key="1">
    <citation type="submission" date="2019-02" db="EMBL/GenBank/DDBJ databases">
        <title>Deep-cultivation of Planctomycetes and their phenomic and genomic characterization uncovers novel biology.</title>
        <authorList>
            <person name="Wiegand S."/>
            <person name="Jogler M."/>
            <person name="Boedeker C."/>
            <person name="Pinto D."/>
            <person name="Vollmers J."/>
            <person name="Rivas-Marin E."/>
            <person name="Kohn T."/>
            <person name="Peeters S.H."/>
            <person name="Heuer A."/>
            <person name="Rast P."/>
            <person name="Oberbeckmann S."/>
            <person name="Bunk B."/>
            <person name="Jeske O."/>
            <person name="Meyerdierks A."/>
            <person name="Storesund J.E."/>
            <person name="Kallscheuer N."/>
            <person name="Luecker S."/>
            <person name="Lage O.M."/>
            <person name="Pohl T."/>
            <person name="Merkel B.J."/>
            <person name="Hornburger P."/>
            <person name="Mueller R.-W."/>
            <person name="Bruemmer F."/>
            <person name="Labrenz M."/>
            <person name="Spormann A.M."/>
            <person name="Op Den Camp H."/>
            <person name="Overmann J."/>
            <person name="Amann R."/>
            <person name="Jetten M.S.M."/>
            <person name="Mascher T."/>
            <person name="Medema M.H."/>
            <person name="Devos D.P."/>
            <person name="Kaster A.-K."/>
            <person name="Ovreas L."/>
            <person name="Rohde M."/>
            <person name="Galperin M.Y."/>
            <person name="Jogler C."/>
        </authorList>
    </citation>
    <scope>NUCLEOTIDE SEQUENCE [LARGE SCALE GENOMIC DNA]</scope>
    <source>
        <strain evidence="2 3">CA13</strain>
    </source>
</reference>
<evidence type="ECO:0000256" key="1">
    <source>
        <dbReference type="SAM" id="MobiDB-lite"/>
    </source>
</evidence>
<organism evidence="2 3">
    <name type="scientific">Novipirellula herctigrandis</name>
    <dbReference type="NCBI Taxonomy" id="2527986"/>
    <lineage>
        <taxon>Bacteria</taxon>
        <taxon>Pseudomonadati</taxon>
        <taxon>Planctomycetota</taxon>
        <taxon>Planctomycetia</taxon>
        <taxon>Pirellulales</taxon>
        <taxon>Pirellulaceae</taxon>
        <taxon>Novipirellula</taxon>
    </lineage>
</organism>
<gene>
    <name evidence="2" type="ORF">CA13_70520</name>
</gene>
<dbReference type="Proteomes" id="UP000315010">
    <property type="component" value="Unassembled WGS sequence"/>
</dbReference>
<feature type="compositionally biased region" description="Basic and acidic residues" evidence="1">
    <location>
        <begin position="120"/>
        <end position="133"/>
    </location>
</feature>
<accession>A0A5C5YNZ7</accession>
<dbReference type="RefSeq" id="WP_419195265.1">
    <property type="nucleotide sequence ID" value="NZ_SJPJ01000002.1"/>
</dbReference>
<comment type="caution">
    <text evidence="2">The sequence shown here is derived from an EMBL/GenBank/DDBJ whole genome shotgun (WGS) entry which is preliminary data.</text>
</comment>
<keyword evidence="3" id="KW-1185">Reference proteome</keyword>
<proteinExistence type="predicted"/>
<name>A0A5C5YNZ7_9BACT</name>
<feature type="compositionally biased region" description="Low complexity" evidence="1">
    <location>
        <begin position="68"/>
        <end position="79"/>
    </location>
</feature>
<sequence>MNRPNTTPQTGANRNPVEDQLDSLISRIHSLSKEPRTGDGQPAAPEPERPRQAPRPSQPAPAPPPAPVRASQTPSSATVPTPPPLATPSSGVNSVPLKQKSPTTPRPNDSGPRLAKGFKPSRDEPWRPAEPEDIAESRINDSLLEAIVYRYLRNVGECEGRKIADQIKLPFRLVEPLLDRLKMEQRVGYKSSTATNDYVYVLTESGREVARNLSLDCTYFGACPVDLREYVASVRNQTIEGQYPKKPDLKRAFQDLLINPKMLIRLGPAVASGRGMFLFGFPGNGKTSIAERVTGAFGKYIWIPRAIEIDGNVLRVFDPMNHEIAMPDQGAGLLDIGGFDKRWVRIKRPTIVAGGELTLDMLEVQSNTDSNISESPLQLKSNCGTLVIDDFGRQKMSIDQLLNRWIIPLEKRYDFLNMANGKKIQVPFDQLVIFSTNLEPKDLVDDAFLRRIPYKIEVPDPPEADFRKLFEIMCKITKIPYQADAIEYLIQTHYLPVNRPFRNCQPRDLLLQVKNFCLYNDLKVELKNEYFDFACDNYFSVMD</sequence>
<feature type="compositionally biased region" description="Polar residues" evidence="1">
    <location>
        <begin position="1"/>
        <end position="13"/>
    </location>
</feature>
<evidence type="ECO:0000313" key="3">
    <source>
        <dbReference type="Proteomes" id="UP000315010"/>
    </source>
</evidence>